<keyword evidence="3" id="KW-0234">DNA repair</keyword>
<dbReference type="GO" id="GO:0009432">
    <property type="term" value="P:SOS response"/>
    <property type="evidence" value="ECO:0007669"/>
    <property type="project" value="UniProtKB-KW"/>
</dbReference>
<dbReference type="GO" id="GO:0003887">
    <property type="term" value="F:DNA-directed DNA polymerase activity"/>
    <property type="evidence" value="ECO:0007669"/>
    <property type="project" value="TreeGrafter"/>
</dbReference>
<dbReference type="InterPro" id="IPR025188">
    <property type="entry name" value="DUF4113"/>
</dbReference>
<dbReference type="EMBL" id="UINC01037950">
    <property type="protein sequence ID" value="SVB34225.1"/>
    <property type="molecule type" value="Genomic_DNA"/>
</dbReference>
<evidence type="ECO:0000313" key="6">
    <source>
        <dbReference type="EMBL" id="SVB34225.1"/>
    </source>
</evidence>
<accession>A0A382D7K6</accession>
<dbReference type="CDD" id="cd01700">
    <property type="entry name" value="PolY_Pol_V_umuC"/>
    <property type="match status" value="1"/>
</dbReference>
<dbReference type="InterPro" id="IPR017961">
    <property type="entry name" value="DNA_pol_Y-fam_little_finger"/>
</dbReference>
<organism evidence="6">
    <name type="scientific">marine metagenome</name>
    <dbReference type="NCBI Taxonomy" id="408172"/>
    <lineage>
        <taxon>unclassified sequences</taxon>
        <taxon>metagenomes</taxon>
        <taxon>ecological metagenomes</taxon>
    </lineage>
</organism>
<evidence type="ECO:0000256" key="3">
    <source>
        <dbReference type="ARBA" id="ARBA00023204"/>
    </source>
</evidence>
<dbReference type="GO" id="GO:0005829">
    <property type="term" value="C:cytosol"/>
    <property type="evidence" value="ECO:0007669"/>
    <property type="project" value="TreeGrafter"/>
</dbReference>
<keyword evidence="2" id="KW-0741">SOS mutagenesis</keyword>
<dbReference type="SUPFAM" id="SSF56672">
    <property type="entry name" value="DNA/RNA polymerases"/>
    <property type="match status" value="1"/>
</dbReference>
<dbReference type="GO" id="GO:0042276">
    <property type="term" value="P:error-prone translesion synthesis"/>
    <property type="evidence" value="ECO:0007669"/>
    <property type="project" value="TreeGrafter"/>
</dbReference>
<feature type="domain" description="UmuC" evidence="5">
    <location>
        <begin position="1"/>
        <end position="133"/>
    </location>
</feature>
<dbReference type="InterPro" id="IPR043502">
    <property type="entry name" value="DNA/RNA_pol_sf"/>
</dbReference>
<dbReference type="AlphaFoldDB" id="A0A382D7K6"/>
<dbReference type="InterPro" id="IPR043128">
    <property type="entry name" value="Rev_trsase/Diguanyl_cyclase"/>
</dbReference>
<dbReference type="InterPro" id="IPR036775">
    <property type="entry name" value="DNA_pol_Y-fam_lit_finger_sf"/>
</dbReference>
<dbReference type="GO" id="GO:0006281">
    <property type="term" value="P:DNA repair"/>
    <property type="evidence" value="ECO:0007669"/>
    <property type="project" value="UniProtKB-KW"/>
</dbReference>
<dbReference type="PROSITE" id="PS50173">
    <property type="entry name" value="UMUC"/>
    <property type="match status" value="1"/>
</dbReference>
<dbReference type="Pfam" id="PF11799">
    <property type="entry name" value="IMS_C"/>
    <property type="match status" value="1"/>
</dbReference>
<dbReference type="Gene3D" id="3.30.1490.100">
    <property type="entry name" value="DNA polymerase, Y-family, little finger domain"/>
    <property type="match status" value="1"/>
</dbReference>
<reference evidence="6" key="1">
    <citation type="submission" date="2018-05" db="EMBL/GenBank/DDBJ databases">
        <authorList>
            <person name="Lanie J.A."/>
            <person name="Ng W.-L."/>
            <person name="Kazmierczak K.M."/>
            <person name="Andrzejewski T.M."/>
            <person name="Davidsen T.M."/>
            <person name="Wayne K.J."/>
            <person name="Tettelin H."/>
            <person name="Glass J.I."/>
            <person name="Rusch D."/>
            <person name="Podicherti R."/>
            <person name="Tsui H.-C.T."/>
            <person name="Winkler M.E."/>
        </authorList>
    </citation>
    <scope>NUCLEOTIDE SEQUENCE</scope>
</reference>
<dbReference type="Gene3D" id="3.30.70.270">
    <property type="match status" value="1"/>
</dbReference>
<keyword evidence="1" id="KW-0227">DNA damage</keyword>
<dbReference type="Pfam" id="PF00817">
    <property type="entry name" value="IMS"/>
    <property type="match status" value="1"/>
</dbReference>
<gene>
    <name evidence="6" type="ORF">METZ01_LOCUS187079</name>
</gene>
<sequence>MGEPVFKVRDIIDNNNVYVFSTNFALYGDMSSRVMSLLSDMSPEIEIYSIDEAFMNFTGVKDSVHLASKMKSIIAKSTGIPISIGIAETKTLAKVANYIAKKQTANGVYALTEQQQIENALKELPVSKLWGVGNRHLRMLNSYGINTAYDFIQLNEDWVLEKMTIMGLRMQRELKGDSCFGIDAYPSRKKNIRTSRSFGVKVKSLQTIQESIIAHAARCAEKLRIENSCARYVSVILRTNPFSKSQDYYYGYKSINLEIPTNDSMEIVNAAKILLGSIYKEGLIYTKSGVIVGDNVPADQVQLNLFYSEQGKEKRKNLYKRVDFINQTMGRDKIQLLGQGIAKKWKLKQENLSPCYTTRWTDLLRVHC</sequence>
<proteinExistence type="predicted"/>
<dbReference type="Gene3D" id="1.10.150.20">
    <property type="entry name" value="5' to 3' exonuclease, C-terminal subdomain"/>
    <property type="match status" value="1"/>
</dbReference>
<evidence type="ECO:0000256" key="4">
    <source>
        <dbReference type="ARBA" id="ARBA00023236"/>
    </source>
</evidence>
<keyword evidence="4" id="KW-0742">SOS response</keyword>
<name>A0A382D7K6_9ZZZZ</name>
<dbReference type="PANTHER" id="PTHR11076:SF34">
    <property type="entry name" value="PROTEIN UMUC"/>
    <property type="match status" value="1"/>
</dbReference>
<evidence type="ECO:0000256" key="2">
    <source>
        <dbReference type="ARBA" id="ARBA00023199"/>
    </source>
</evidence>
<dbReference type="GO" id="GO:0003684">
    <property type="term" value="F:damaged DNA binding"/>
    <property type="evidence" value="ECO:0007669"/>
    <property type="project" value="InterPro"/>
</dbReference>
<dbReference type="InterPro" id="IPR001126">
    <property type="entry name" value="UmuC"/>
</dbReference>
<evidence type="ECO:0000256" key="1">
    <source>
        <dbReference type="ARBA" id="ARBA00022763"/>
    </source>
</evidence>
<dbReference type="SUPFAM" id="SSF100879">
    <property type="entry name" value="Lesion bypass DNA polymerase (Y-family), little finger domain"/>
    <property type="match status" value="1"/>
</dbReference>
<dbReference type="PANTHER" id="PTHR11076">
    <property type="entry name" value="DNA REPAIR POLYMERASE UMUC / TRANSFERASE FAMILY MEMBER"/>
    <property type="match status" value="1"/>
</dbReference>
<dbReference type="InterPro" id="IPR050116">
    <property type="entry name" value="DNA_polymerase-Y"/>
</dbReference>
<evidence type="ECO:0000259" key="5">
    <source>
        <dbReference type="PROSITE" id="PS50173"/>
    </source>
</evidence>
<dbReference type="Pfam" id="PF13438">
    <property type="entry name" value="DUF4113"/>
    <property type="match status" value="1"/>
</dbReference>
<protein>
    <recommendedName>
        <fullName evidence="5">UmuC domain-containing protein</fullName>
    </recommendedName>
</protein>